<organism evidence="2 3">
    <name type="scientific">Exophiala dermatitidis</name>
    <name type="common">Black yeast-like fungus</name>
    <name type="synonym">Wangiella dermatitidis</name>
    <dbReference type="NCBI Taxonomy" id="5970"/>
    <lineage>
        <taxon>Eukaryota</taxon>
        <taxon>Fungi</taxon>
        <taxon>Dikarya</taxon>
        <taxon>Ascomycota</taxon>
        <taxon>Pezizomycotina</taxon>
        <taxon>Eurotiomycetes</taxon>
        <taxon>Chaetothyriomycetidae</taxon>
        <taxon>Chaetothyriales</taxon>
        <taxon>Herpotrichiellaceae</taxon>
        <taxon>Exophiala</taxon>
    </lineage>
</organism>
<dbReference type="InterPro" id="IPR015422">
    <property type="entry name" value="PyrdxlP-dep_Trfase_small"/>
</dbReference>
<dbReference type="CDD" id="cd00609">
    <property type="entry name" value="AAT_like"/>
    <property type="match status" value="1"/>
</dbReference>
<gene>
    <name evidence="2" type="ORF">HRR80_006391</name>
</gene>
<protein>
    <recommendedName>
        <fullName evidence="1">Aminotransferase class I/classII large domain-containing protein</fullName>
    </recommendedName>
</protein>
<evidence type="ECO:0000259" key="1">
    <source>
        <dbReference type="Pfam" id="PF00155"/>
    </source>
</evidence>
<dbReference type="InterPro" id="IPR015421">
    <property type="entry name" value="PyrdxlP-dep_Trfase_major"/>
</dbReference>
<dbReference type="InterPro" id="IPR004839">
    <property type="entry name" value="Aminotransferase_I/II_large"/>
</dbReference>
<dbReference type="InterPro" id="IPR015424">
    <property type="entry name" value="PyrdxlP-dep_Trfase"/>
</dbReference>
<dbReference type="Proteomes" id="UP001161757">
    <property type="component" value="Unassembled WGS sequence"/>
</dbReference>
<feature type="domain" description="Aminotransferase class I/classII large" evidence="1">
    <location>
        <begin position="66"/>
        <end position="391"/>
    </location>
</feature>
<dbReference type="Gene3D" id="3.40.640.10">
    <property type="entry name" value="Type I PLP-dependent aspartate aminotransferase-like (Major domain)"/>
    <property type="match status" value="1"/>
</dbReference>
<evidence type="ECO:0000313" key="2">
    <source>
        <dbReference type="EMBL" id="KAJ8989671.1"/>
    </source>
</evidence>
<dbReference type="SUPFAM" id="SSF53383">
    <property type="entry name" value="PLP-dependent transferases"/>
    <property type="match status" value="1"/>
</dbReference>
<name>A0AAN6IWF1_EXODE</name>
<proteinExistence type="predicted"/>
<evidence type="ECO:0000313" key="3">
    <source>
        <dbReference type="Proteomes" id="UP001161757"/>
    </source>
</evidence>
<dbReference type="PANTHER" id="PTHR43510">
    <property type="entry name" value="AMINOTRANSFERASE FUNCTION, HYPOTHETICAL (EUROFUNG)"/>
    <property type="match status" value="1"/>
</dbReference>
<reference evidence="2" key="1">
    <citation type="submission" date="2023-01" db="EMBL/GenBank/DDBJ databases">
        <title>Exophiala dermititidis isolated from Cystic Fibrosis Patient.</title>
        <authorList>
            <person name="Kurbessoian T."/>
            <person name="Crocker A."/>
            <person name="Murante D."/>
            <person name="Hogan D.A."/>
            <person name="Stajich J.E."/>
        </authorList>
    </citation>
    <scope>NUCLEOTIDE SEQUENCE</scope>
    <source>
        <strain evidence="2">Ex8</strain>
    </source>
</reference>
<dbReference type="Pfam" id="PF00155">
    <property type="entry name" value="Aminotran_1_2"/>
    <property type="match status" value="1"/>
</dbReference>
<accession>A0AAN6IWF1</accession>
<comment type="caution">
    <text evidence="2">The sequence shown here is derived from an EMBL/GenBank/DDBJ whole genome shotgun (WGS) entry which is preliminary data.</text>
</comment>
<dbReference type="AlphaFoldDB" id="A0AAN6IWF1"/>
<dbReference type="PANTHER" id="PTHR43510:SF1">
    <property type="entry name" value="AMINOTRANSFERASE FUNCTION, HYPOTHETICAL (EUROFUNG)"/>
    <property type="match status" value="1"/>
</dbReference>
<dbReference type="EMBL" id="JAJGCB010000013">
    <property type="protein sequence ID" value="KAJ8989671.1"/>
    <property type="molecule type" value="Genomic_DNA"/>
</dbReference>
<dbReference type="GO" id="GO:0030170">
    <property type="term" value="F:pyridoxal phosphate binding"/>
    <property type="evidence" value="ECO:0007669"/>
    <property type="project" value="InterPro"/>
</dbReference>
<sequence length="409" mass="44634">MLASKAAPLEFVEWFEAHSLSATHDLASSSVSPISLGELLNISESRGESEEKIGLNNIKLKEKDHPAGNVDFRRNLAALYSARSGGVTEDDIVVTNGAVPAHYTVFHSLLEPADHVICQHPVDELLYKLPASLGVEVTLWDADPAKKWQLDIEGLKLLIKDNTRMIVIQSPCDPTGAIVPKPTLEALVQVAEEKGILLLADETYRPLFHSILPSSDDFPPSTVNMGYRKAIVTGAISKAYSLAGVRAGWITCKDKAIINACKQTRRYTSMSASKLDEAVAAEAVSDRCIHALLGRNIRLTQTNLELLQGFIDSHSWACSWVKPLAGTTALIKFHKMGKPVDDEAFCLGLLEKEGVLISPASKCFGDKQKFRGHVRVAFGGSTSDLKAALEAWSRFMEEHYESVPTVSSK</sequence>
<dbReference type="Gene3D" id="3.90.1150.10">
    <property type="entry name" value="Aspartate Aminotransferase, domain 1"/>
    <property type="match status" value="1"/>
</dbReference>